<evidence type="ECO:0000259" key="14">
    <source>
        <dbReference type="PROSITE" id="PS50035"/>
    </source>
</evidence>
<evidence type="ECO:0000256" key="13">
    <source>
        <dbReference type="NCBIfam" id="TIGR04265"/>
    </source>
</evidence>
<comment type="subcellular location">
    <subcellularLocation>
        <location evidence="1 12">Cell membrane</location>
        <topology evidence="1 12">Multi-pass membrane protein</topology>
    </subcellularLocation>
</comment>
<feature type="active site" evidence="12">
    <location>
        <position position="386"/>
    </location>
</feature>
<keyword evidence="5 12" id="KW-0812">Transmembrane</keyword>
<dbReference type="Gene3D" id="3.30.870.10">
    <property type="entry name" value="Endonuclease Chain A"/>
    <property type="match status" value="2"/>
</dbReference>
<dbReference type="HAMAP" id="MF_01916">
    <property type="entry name" value="Cardiolipin_synth_Cls"/>
    <property type="match status" value="1"/>
</dbReference>
<protein>
    <recommendedName>
        <fullName evidence="12 13">Cardiolipin synthase</fullName>
        <shortName evidence="12">CL synthase</shortName>
        <ecNumber evidence="12 13">2.7.8.-</ecNumber>
    </recommendedName>
</protein>
<dbReference type="PANTHER" id="PTHR21248">
    <property type="entry name" value="CARDIOLIPIN SYNTHASE"/>
    <property type="match status" value="1"/>
</dbReference>
<keyword evidence="16" id="KW-1185">Reference proteome</keyword>
<evidence type="ECO:0000256" key="9">
    <source>
        <dbReference type="ARBA" id="ARBA00023136"/>
    </source>
</evidence>
<evidence type="ECO:0000313" key="15">
    <source>
        <dbReference type="EMBL" id="GGD43255.1"/>
    </source>
</evidence>
<evidence type="ECO:0000256" key="11">
    <source>
        <dbReference type="ARBA" id="ARBA00023264"/>
    </source>
</evidence>
<feature type="domain" description="PLD phosphodiesterase" evidence="14">
    <location>
        <begin position="381"/>
        <end position="408"/>
    </location>
</feature>
<keyword evidence="8 12" id="KW-0443">Lipid metabolism</keyword>
<dbReference type="CDD" id="cd09110">
    <property type="entry name" value="PLDc_CLS_1"/>
    <property type="match status" value="1"/>
</dbReference>
<comment type="similarity">
    <text evidence="12">Belongs to the phospholipase D family. Cardiolipin synthase subfamily.</text>
</comment>
<dbReference type="SMART" id="SM00155">
    <property type="entry name" value="PLDc"/>
    <property type="match status" value="2"/>
</dbReference>
<evidence type="ECO:0000256" key="5">
    <source>
        <dbReference type="ARBA" id="ARBA00022692"/>
    </source>
</evidence>
<dbReference type="Pfam" id="PF13091">
    <property type="entry name" value="PLDc_2"/>
    <property type="match status" value="2"/>
</dbReference>
<keyword evidence="2 12" id="KW-1003">Cell membrane</keyword>
<proteinExistence type="inferred from homology"/>
<feature type="active site" evidence="12">
    <location>
        <position position="393"/>
    </location>
</feature>
<keyword evidence="10 12" id="KW-0594">Phospholipid biosynthesis</keyword>
<dbReference type="EC" id="2.7.8.-" evidence="12 13"/>
<feature type="active site" evidence="12">
    <location>
        <position position="209"/>
    </location>
</feature>
<dbReference type="InterPro" id="IPR001736">
    <property type="entry name" value="PLipase_D/transphosphatidylase"/>
</dbReference>
<dbReference type="PROSITE" id="PS50035">
    <property type="entry name" value="PLD"/>
    <property type="match status" value="2"/>
</dbReference>
<evidence type="ECO:0000256" key="4">
    <source>
        <dbReference type="ARBA" id="ARBA00022679"/>
    </source>
</evidence>
<gene>
    <name evidence="15" type="primary">cls</name>
    <name evidence="15" type="ORF">GCM10011361_07750</name>
</gene>
<name>A0ABQ1QS16_9FLAO</name>
<keyword evidence="9 12" id="KW-0472">Membrane</keyword>
<dbReference type="InterPro" id="IPR030874">
    <property type="entry name" value="Cardiolipin_synth_Firmi"/>
</dbReference>
<evidence type="ECO:0000256" key="2">
    <source>
        <dbReference type="ARBA" id="ARBA00022475"/>
    </source>
</evidence>
<evidence type="ECO:0000256" key="12">
    <source>
        <dbReference type="HAMAP-Rule" id="MF_01916"/>
    </source>
</evidence>
<comment type="function">
    <text evidence="12">Catalyzes the reversible phosphatidyl group transfer from one phosphatidylglycerol molecule to another to form cardiolipin (CL) (diphosphatidylglycerol) and glycerol.</text>
</comment>
<dbReference type="RefSeq" id="WP_188369382.1">
    <property type="nucleotide sequence ID" value="NZ_BMFH01000001.1"/>
</dbReference>
<evidence type="ECO:0000256" key="8">
    <source>
        <dbReference type="ARBA" id="ARBA00023098"/>
    </source>
</evidence>
<feature type="active site" evidence="12">
    <location>
        <position position="216"/>
    </location>
</feature>
<dbReference type="InterPro" id="IPR022924">
    <property type="entry name" value="Cardiolipin_synthase"/>
</dbReference>
<dbReference type="Pfam" id="PF13396">
    <property type="entry name" value="PLDc_N"/>
    <property type="match status" value="1"/>
</dbReference>
<evidence type="ECO:0000256" key="6">
    <source>
        <dbReference type="ARBA" id="ARBA00022737"/>
    </source>
</evidence>
<dbReference type="SUPFAM" id="SSF56024">
    <property type="entry name" value="Phospholipase D/nuclease"/>
    <property type="match status" value="2"/>
</dbReference>
<keyword evidence="4 12" id="KW-0808">Transferase</keyword>
<feature type="transmembrane region" description="Helical" evidence="12">
    <location>
        <begin position="7"/>
        <end position="26"/>
    </location>
</feature>
<dbReference type="InterPro" id="IPR027379">
    <property type="entry name" value="CLS_N"/>
</dbReference>
<evidence type="ECO:0000256" key="10">
    <source>
        <dbReference type="ARBA" id="ARBA00023209"/>
    </source>
</evidence>
<dbReference type="CDD" id="cd09112">
    <property type="entry name" value="PLDc_CLS_2"/>
    <property type="match status" value="1"/>
</dbReference>
<keyword evidence="11 12" id="KW-1208">Phospholipid metabolism</keyword>
<comment type="catalytic activity">
    <reaction evidence="12">
        <text>2 a 1,2-diacyl-sn-glycero-3-phospho-(1'-sn-glycerol) = a cardiolipin + glycerol</text>
        <dbReference type="Rhea" id="RHEA:31451"/>
        <dbReference type="ChEBI" id="CHEBI:17754"/>
        <dbReference type="ChEBI" id="CHEBI:62237"/>
        <dbReference type="ChEBI" id="CHEBI:64716"/>
    </reaction>
</comment>
<evidence type="ECO:0000313" key="16">
    <source>
        <dbReference type="Proteomes" id="UP000625780"/>
    </source>
</evidence>
<dbReference type="Proteomes" id="UP000625780">
    <property type="component" value="Unassembled WGS sequence"/>
</dbReference>
<keyword evidence="6" id="KW-0677">Repeat</keyword>
<keyword evidence="7 12" id="KW-1133">Transmembrane helix</keyword>
<dbReference type="NCBIfam" id="TIGR04265">
    <property type="entry name" value="bac_cardiolipin"/>
    <property type="match status" value="1"/>
</dbReference>
<reference evidence="16" key="1">
    <citation type="journal article" date="2019" name="Int. J. Syst. Evol. Microbiol.">
        <title>The Global Catalogue of Microorganisms (GCM) 10K type strain sequencing project: providing services to taxonomists for standard genome sequencing and annotation.</title>
        <authorList>
            <consortium name="The Broad Institute Genomics Platform"/>
            <consortium name="The Broad Institute Genome Sequencing Center for Infectious Disease"/>
            <person name="Wu L."/>
            <person name="Ma J."/>
        </authorList>
    </citation>
    <scope>NUCLEOTIDE SEQUENCE [LARGE SCALE GENOMIC DNA]</scope>
    <source>
        <strain evidence="16">CGMCC 1.12606</strain>
    </source>
</reference>
<feature type="active site" evidence="12">
    <location>
        <position position="211"/>
    </location>
</feature>
<comment type="caution">
    <text evidence="15">The sequence shown here is derived from an EMBL/GenBank/DDBJ whole genome shotgun (WGS) entry which is preliminary data.</text>
</comment>
<feature type="transmembrane region" description="Helical" evidence="12">
    <location>
        <begin position="32"/>
        <end position="52"/>
    </location>
</feature>
<dbReference type="InterPro" id="IPR025202">
    <property type="entry name" value="PLD-like_dom"/>
</dbReference>
<feature type="domain" description="PLD phosphodiesterase" evidence="14">
    <location>
        <begin position="204"/>
        <end position="231"/>
    </location>
</feature>
<feature type="active site" evidence="12">
    <location>
        <position position="388"/>
    </location>
</feature>
<evidence type="ECO:0000256" key="3">
    <source>
        <dbReference type="ARBA" id="ARBA00022516"/>
    </source>
</evidence>
<dbReference type="PANTHER" id="PTHR21248:SF22">
    <property type="entry name" value="PHOSPHOLIPASE D"/>
    <property type="match status" value="1"/>
</dbReference>
<evidence type="ECO:0000256" key="7">
    <source>
        <dbReference type="ARBA" id="ARBA00022989"/>
    </source>
</evidence>
<dbReference type="EMBL" id="BMFH01000001">
    <property type="protein sequence ID" value="GGD43255.1"/>
    <property type="molecule type" value="Genomic_DNA"/>
</dbReference>
<keyword evidence="3 12" id="KW-0444">Lipid biosynthesis</keyword>
<accession>A0ABQ1QS16</accession>
<evidence type="ECO:0000256" key="1">
    <source>
        <dbReference type="ARBA" id="ARBA00004651"/>
    </source>
</evidence>
<organism evidence="15 16">
    <name type="scientific">Muriicola marianensis</name>
    <dbReference type="NCBI Taxonomy" id="1324801"/>
    <lineage>
        <taxon>Bacteria</taxon>
        <taxon>Pseudomonadati</taxon>
        <taxon>Bacteroidota</taxon>
        <taxon>Flavobacteriia</taxon>
        <taxon>Flavobacteriales</taxon>
        <taxon>Flavobacteriaceae</taxon>
        <taxon>Muriicola</taxon>
    </lineage>
</organism>
<sequence>MLEIALIILYILLALTLVIGLLINGVKPSKTLAWLLAIFTIPVGGILLYMMVGRNRRKKKLSRMREGILEVPPYSMSPALDKMHRKYKKLMTLVDSASHYPPTDENIVILLEDGRQTFHSIFEALENAQHYIYLQYYIFEEGELTDKLLTLFEEKKKNGVDIKMIYDGIGSYSLSNSYIKKLKAMGVNVFPFLPFRFGRFLSSLNYRNHRKIIVVDGEIAFTGGINISDRYFKGDPNLGRWHDMHLAVKGPAVAHMEHVFISDWFMVSEQKIEMRCSPENVPRYKEDTIVQVVPNGPDDVFPTIEQSYLSIINEASDYLYITNPYVIPSAELLKALQIASLSGVDVRLLVSEKSDSRLVDWTVRSYFDEFLKSGIRIYQFPHGFLHSKIIVSDDEVASVGTANIDVRSFEHNYEINALLYDPEIAKKLKENFIADCKESREVQYDTIAQRPVHQKLKEGLARVFAPLL</sequence>